<dbReference type="Proteomes" id="UP001567538">
    <property type="component" value="Unassembled WGS sequence"/>
</dbReference>
<organism evidence="1 2">
    <name type="scientific">Salvia divinorum</name>
    <name type="common">Maria pastora</name>
    <name type="synonym">Diviner's sage</name>
    <dbReference type="NCBI Taxonomy" id="28513"/>
    <lineage>
        <taxon>Eukaryota</taxon>
        <taxon>Viridiplantae</taxon>
        <taxon>Streptophyta</taxon>
        <taxon>Embryophyta</taxon>
        <taxon>Tracheophyta</taxon>
        <taxon>Spermatophyta</taxon>
        <taxon>Magnoliopsida</taxon>
        <taxon>eudicotyledons</taxon>
        <taxon>Gunneridae</taxon>
        <taxon>Pentapetalae</taxon>
        <taxon>asterids</taxon>
        <taxon>lamiids</taxon>
        <taxon>Lamiales</taxon>
        <taxon>Lamiaceae</taxon>
        <taxon>Nepetoideae</taxon>
        <taxon>Mentheae</taxon>
        <taxon>Salviinae</taxon>
        <taxon>Salvia</taxon>
        <taxon>Salvia subgen. Calosphace</taxon>
    </lineage>
</organism>
<gene>
    <name evidence="1" type="ORF">AAHA92_16481</name>
</gene>
<accession>A0ABD1GW46</accession>
<reference evidence="1 2" key="1">
    <citation type="submission" date="2024-06" db="EMBL/GenBank/DDBJ databases">
        <title>A chromosome level genome sequence of Diviner's sage (Salvia divinorum).</title>
        <authorList>
            <person name="Ford S.A."/>
            <person name="Ro D.-K."/>
            <person name="Ness R.W."/>
            <person name="Phillips M.A."/>
        </authorList>
    </citation>
    <scope>NUCLEOTIDE SEQUENCE [LARGE SCALE GENOMIC DNA]</scope>
    <source>
        <strain evidence="1">SAF-2024a</strain>
        <tissue evidence="1">Leaf</tissue>
    </source>
</reference>
<protein>
    <submittedName>
        <fullName evidence="1">Uncharacterized protein</fullName>
    </submittedName>
</protein>
<name>A0ABD1GW46_SALDI</name>
<dbReference type="AlphaFoldDB" id="A0ABD1GW46"/>
<dbReference type="EMBL" id="JBEAFC010000007">
    <property type="protein sequence ID" value="KAL1548219.1"/>
    <property type="molecule type" value="Genomic_DNA"/>
</dbReference>
<comment type="caution">
    <text evidence="1">The sequence shown here is derived from an EMBL/GenBank/DDBJ whole genome shotgun (WGS) entry which is preliminary data.</text>
</comment>
<dbReference type="PANTHER" id="PTHR46250">
    <property type="entry name" value="MYB/SANT-LIKE DNA-BINDING DOMAIN PROTEIN-RELATED"/>
    <property type="match status" value="1"/>
</dbReference>
<proteinExistence type="predicted"/>
<evidence type="ECO:0000313" key="1">
    <source>
        <dbReference type="EMBL" id="KAL1548219.1"/>
    </source>
</evidence>
<evidence type="ECO:0000313" key="2">
    <source>
        <dbReference type="Proteomes" id="UP001567538"/>
    </source>
</evidence>
<sequence length="206" mass="23654">MVGPCQFLPSANSSQGTQGSNQYRRTSFRKCDKWDQIVKHDSNARCMCGKYWPYWNDWTYIFGKDRASGGGSEDVSQVEKNFQQEELNADVEGYDDYHMFLEDTLAEEPVQSNNLKCKRTDEGADLLNLLGKLHAEINSRLDTLSARIGYDMDLGKARQEIFCHLDNMSGLSDAQRYDILHVISSGRKTQDWRSLWDFPTSRNLAM</sequence>
<keyword evidence="2" id="KW-1185">Reference proteome</keyword>